<protein>
    <submittedName>
        <fullName evidence="5">RHS repeat-associated core domain-containing protein</fullName>
    </submittedName>
</protein>
<feature type="compositionally biased region" description="Gly residues" evidence="2">
    <location>
        <begin position="158"/>
        <end position="168"/>
    </location>
</feature>
<comment type="caution">
    <text evidence="5">The sequence shown here is derived from an EMBL/GenBank/DDBJ whole genome shotgun (WGS) entry which is preliminary data.</text>
</comment>
<dbReference type="RefSeq" id="WP_320551385.1">
    <property type="nucleotide sequence ID" value="NZ_JAQLOK010000003.1"/>
</dbReference>
<dbReference type="Pfam" id="PF25023">
    <property type="entry name" value="TEN_YD-shell"/>
    <property type="match status" value="1"/>
</dbReference>
<evidence type="ECO:0000259" key="3">
    <source>
        <dbReference type="Pfam" id="PF20148"/>
    </source>
</evidence>
<organism evidence="5 6">
    <name type="scientific">Luteibacter sahnii</name>
    <dbReference type="NCBI Taxonomy" id="3021977"/>
    <lineage>
        <taxon>Bacteria</taxon>
        <taxon>Pseudomonadati</taxon>
        <taxon>Pseudomonadota</taxon>
        <taxon>Gammaproteobacteria</taxon>
        <taxon>Lysobacterales</taxon>
        <taxon>Rhodanobacteraceae</taxon>
        <taxon>Luteibacter</taxon>
    </lineage>
</organism>
<feature type="region of interest" description="Disordered" evidence="2">
    <location>
        <begin position="143"/>
        <end position="180"/>
    </location>
</feature>
<dbReference type="InterPro" id="IPR031325">
    <property type="entry name" value="RHS_repeat"/>
</dbReference>
<evidence type="ECO:0000313" key="5">
    <source>
        <dbReference type="EMBL" id="MDF4026305.1"/>
    </source>
</evidence>
<sequence length="1547" mass="161960">MFRVGLVFSPHRRHLLGVIAFLLGTLAGVAHASAYGAPYSYNTAWGTRDSFLSVESAVSAFIGDYEGFCHSKVGTCATHTFAVTYSANAFVAAKVDIQFQNSDGTTSIQPGASVYASDVTGHGFQAKNVGGCRTMCTGGNGAASDTLGPRGSSQEGGTKSGDGNGGTPFEGDPINAANGNAFRQDTDLHTSPWLTFRRFYNSSSYIVGSTLGPKWRHSFDRHIDVAPNSGDNGGLLYARRPDGSLVRFSSVGGVWKADSDSAETLTAIKDSTTGILAGYALRVSATRETENYDATGRLQSIADDNGLTTTLAYSDASTAPAVAPAAGLLISVTDPQGRVLALRYDAKSRLASVTDPSGLAVTYTYADNGNLVKVTYPDQSTRQYVYSEPAYAAAPTRFPSQLTGVIDEKGVRFETTTFDDSNHALSSQFAGGADKITLDYGNVTQYGGVPAVLKTPLGLSVTLSFADDGTGMLKPRGTNVACGNQCSQPWKASPYDANGYPSSFTDFKGNVTQTTYDANGLLTQQVDASGTDVQRTTRTTWDAVHRVPLSRTVANAKGAVVAQSRWTYNGRGQVTAECVVDPAVSAAYTCGSQVNAPQGIRQTRYTYCDAVDGTQCPLFGLLLSQSGPRTDVDDTTRYAYYLTTDESGCATIGGACHRAGDLAQVTDAVGHVTATLAYDKHGRAVRQKDANGVITDVTYAPRGWLTTRTVRANADGSASAGDATTTLTYDPVGALKTVTDPDGVTITYGYDDAHRLVDVANGLGEHIHYTLDASGNRIKEETFDAKGVSRRTVSRKYNTVGQLVSVTDGLGHVVFDATASGSYDANGNLVSAKDALGTVQKSTFDALDRLATSVADANGTNAATKATTSAFALDALDQLTAVTDPDGLKTSYAFDGLSNPSGQTSPDTGTQGATFDAAGNALTHTDAKATVATQAFDAIGRRIAVSYADASLNAAFHYDESNSITGCTSSFPVGRLTRVVENAVTTTYCYDNQGRVTEQRQTQGTVTDTADYVYTKAGRLAATASPSGLVTQYGRDAAGQITSVTVTPATGPASTVVSTATYLPFGPVASYTLGNGQTVTRTYDANYRFIDVVSPALSLHVARDAVGNIVALGNAAGASPAIETYTYDALYRLTGLKNASGAIVEAYSYSKTGDRLTKTAPGLATGNYGYQAGTHQLISIGAASRTYDANGSTTGNANAGTAWGYGYNGRGQLTVLQQGGATVATYAYDAAAQRVAKTVGAVTTRYTYGPGGMLGEYGAASRDYVWMDSIPVAVVDGSSVNFVHADGLDTPRSVTNATGTVVWSWAYQSNPFGEQAPTSASGYVLNLRFAGQYYDAEAGTVYNSYRNFDPSTGRYLQSDPIGLRGGVSTYSYVAGSPLVRIDATGLACSGQGCWNTSTERAYAESGNWKSYYSTACAGGDRYACEAADVAGNVGFLSGVTNYRLASLISDHLPAGQTCATTRAITDQKMEAIRKALAAARAAQLDAAKASPQNPVIVSGQSIADFHNRIFNDIAGGSVSSWGLPVFGGDLPFSNDLAKWCRAPSCHP</sequence>
<keyword evidence="6" id="KW-1185">Reference proteome</keyword>
<evidence type="ECO:0000256" key="2">
    <source>
        <dbReference type="SAM" id="MobiDB-lite"/>
    </source>
</evidence>
<dbReference type="Pfam" id="PF05593">
    <property type="entry name" value="RHS_repeat"/>
    <property type="match status" value="5"/>
</dbReference>
<gene>
    <name evidence="5" type="ORF">P3W24_15130</name>
</gene>
<dbReference type="PRINTS" id="PR00394">
    <property type="entry name" value="RHSPROTEIN"/>
</dbReference>
<dbReference type="NCBIfam" id="TIGR03696">
    <property type="entry name" value="Rhs_assc_core"/>
    <property type="match status" value="1"/>
</dbReference>
<dbReference type="InterPro" id="IPR056823">
    <property type="entry name" value="TEN-like_YD-shell"/>
</dbReference>
<dbReference type="NCBIfam" id="TIGR01643">
    <property type="entry name" value="YD_repeat_2x"/>
    <property type="match status" value="4"/>
</dbReference>
<dbReference type="Gene3D" id="2.180.10.10">
    <property type="entry name" value="RHS repeat-associated core"/>
    <property type="match status" value="3"/>
</dbReference>
<dbReference type="EMBL" id="JARJJS010000004">
    <property type="protein sequence ID" value="MDF4026305.1"/>
    <property type="molecule type" value="Genomic_DNA"/>
</dbReference>
<feature type="domain" description="DUF6531" evidence="3">
    <location>
        <begin position="171"/>
        <end position="248"/>
    </location>
</feature>
<dbReference type="PANTHER" id="PTHR32305">
    <property type="match status" value="1"/>
</dbReference>
<dbReference type="InterPro" id="IPR050708">
    <property type="entry name" value="T6SS_VgrG/RHS"/>
</dbReference>
<evidence type="ECO:0000259" key="4">
    <source>
        <dbReference type="Pfam" id="PF25023"/>
    </source>
</evidence>
<accession>A0ABT6BE65</accession>
<dbReference type="InterPro" id="IPR045351">
    <property type="entry name" value="DUF6531"/>
</dbReference>
<dbReference type="InterPro" id="IPR022385">
    <property type="entry name" value="Rhs_assc_core"/>
</dbReference>
<dbReference type="Pfam" id="PF20148">
    <property type="entry name" value="DUF6531"/>
    <property type="match status" value="1"/>
</dbReference>
<dbReference type="InterPro" id="IPR006530">
    <property type="entry name" value="YD"/>
</dbReference>
<feature type="domain" description="Teneurin-like YD-shell" evidence="4">
    <location>
        <begin position="1097"/>
        <end position="1359"/>
    </location>
</feature>
<dbReference type="Proteomes" id="UP001528850">
    <property type="component" value="Unassembled WGS sequence"/>
</dbReference>
<keyword evidence="1" id="KW-0677">Repeat</keyword>
<evidence type="ECO:0000313" key="6">
    <source>
        <dbReference type="Proteomes" id="UP001528850"/>
    </source>
</evidence>
<reference evidence="5 6" key="1">
    <citation type="journal article" date="2024" name="Curr. Microbiol.">
        <title>Luteibacter sahnii sp. nov., A Novel Yellow-Colored Xanthomonadin Pigment Producing Probiotic Bacterium from Healthy Rice Seed Microbiome.</title>
        <authorList>
            <person name="Jaiswal G."/>
            <person name="Rana R."/>
            <person name="Nayak P.K."/>
            <person name="Chouhan R."/>
            <person name="Gandhi S.G."/>
            <person name="Patel H.K."/>
            <person name="Patil P.B."/>
        </authorList>
    </citation>
    <scope>NUCLEOTIDE SEQUENCE [LARGE SCALE GENOMIC DNA]</scope>
    <source>
        <strain evidence="5 6">PPL201</strain>
    </source>
</reference>
<proteinExistence type="predicted"/>
<evidence type="ECO:0000256" key="1">
    <source>
        <dbReference type="ARBA" id="ARBA00022737"/>
    </source>
</evidence>
<name>A0ABT6BE65_9GAMM</name>
<dbReference type="PANTHER" id="PTHR32305:SF15">
    <property type="entry name" value="PROTEIN RHSA-RELATED"/>
    <property type="match status" value="1"/>
</dbReference>